<protein>
    <submittedName>
        <fullName evidence="1">Uncharacterized protein</fullName>
    </submittedName>
</protein>
<dbReference type="RefSeq" id="WP_188162526.1">
    <property type="nucleotide sequence ID" value="NZ_JACVVX010000001.1"/>
</dbReference>
<accession>A0A8J6U6I8</accession>
<gene>
    <name evidence="1" type="ORF">ICI42_00140</name>
</gene>
<evidence type="ECO:0000313" key="2">
    <source>
        <dbReference type="Proteomes" id="UP000643405"/>
    </source>
</evidence>
<evidence type="ECO:0000313" key="1">
    <source>
        <dbReference type="EMBL" id="MBD0413067.1"/>
    </source>
</evidence>
<keyword evidence="2" id="KW-1185">Reference proteome</keyword>
<dbReference type="Proteomes" id="UP000643405">
    <property type="component" value="Unassembled WGS sequence"/>
</dbReference>
<sequence length="214" mass="23544">MPFQNRVDPFGTILAHPARGLFTGNRGIIHDPDSQTLLKRRWSTKAWIICACNYKGRKRDVMGRNGPGTGAGWTNLFFLDEVTALTAGHRPCFFCRYEQAQGFRRLYAEAADRKKATATEIDTRLHAERRASGGSPAPIAIQDLQGLPDGTMIADGANSYALRAGMLLGWSFEGYEVPQPPSVLKTKALTLLTPPTTLAVLRRGYEPVWHASAS</sequence>
<organism evidence="1 2">
    <name type="scientific">Oryzicola mucosus</name>
    <dbReference type="NCBI Taxonomy" id="2767425"/>
    <lineage>
        <taxon>Bacteria</taxon>
        <taxon>Pseudomonadati</taxon>
        <taxon>Pseudomonadota</taxon>
        <taxon>Alphaproteobacteria</taxon>
        <taxon>Hyphomicrobiales</taxon>
        <taxon>Phyllobacteriaceae</taxon>
        <taxon>Oryzicola</taxon>
    </lineage>
</organism>
<dbReference type="EMBL" id="JACVVX010000001">
    <property type="protein sequence ID" value="MBD0413067.1"/>
    <property type="molecule type" value="Genomic_DNA"/>
</dbReference>
<comment type="caution">
    <text evidence="1">The sequence shown here is derived from an EMBL/GenBank/DDBJ whole genome shotgun (WGS) entry which is preliminary data.</text>
</comment>
<proteinExistence type="predicted"/>
<dbReference type="AlphaFoldDB" id="A0A8J6U6I8"/>
<name>A0A8J6U6I8_9HYPH</name>
<reference evidence="1" key="1">
    <citation type="submission" date="2020-09" db="EMBL/GenBank/DDBJ databases">
        <title>Genome seq and assembly of Tianweitania sp.</title>
        <authorList>
            <person name="Chhetri G."/>
        </authorList>
    </citation>
    <scope>NUCLEOTIDE SEQUENCE</scope>
    <source>
        <strain evidence="1">Rool2</strain>
    </source>
</reference>